<gene>
    <name evidence="1" type="ORF">GA0061101_106137</name>
</gene>
<sequence>MTFTIELTQVISKEVKYLKAECGVRYWEDGEVNGVEDTDGELIPLRVGSNWCPIIDLATGVIEDWPEGTTADVHYKVCDEGRYFLLDPEKNVVREIGGYVPKIMSPGGSGYGDYVIMTIGPDGKIVNWSVDLEGFEEDAE</sequence>
<dbReference type="OrthoDB" id="8480829at2"/>
<proteinExistence type="predicted"/>
<reference evidence="1 2" key="1">
    <citation type="submission" date="2016-08" db="EMBL/GenBank/DDBJ databases">
        <authorList>
            <person name="Seilhamer J.J."/>
        </authorList>
    </citation>
    <scope>NUCLEOTIDE SEQUENCE [LARGE SCALE GENOMIC DNA]</scope>
    <source>
        <strain evidence="1 2">P1-7</strain>
    </source>
</reference>
<accession>A0A1C3VSB2</accession>
<organism evidence="1 2">
    <name type="scientific">Rhizobium lusitanum</name>
    <dbReference type="NCBI Taxonomy" id="293958"/>
    <lineage>
        <taxon>Bacteria</taxon>
        <taxon>Pseudomonadati</taxon>
        <taxon>Pseudomonadota</taxon>
        <taxon>Alphaproteobacteria</taxon>
        <taxon>Hyphomicrobiales</taxon>
        <taxon>Rhizobiaceae</taxon>
        <taxon>Rhizobium/Agrobacterium group</taxon>
        <taxon>Rhizobium</taxon>
    </lineage>
</organism>
<dbReference type="AlphaFoldDB" id="A0A1C3VSB2"/>
<name>A0A1C3VSB2_9HYPH</name>
<dbReference type="RefSeq" id="WP_092574058.1">
    <property type="nucleotide sequence ID" value="NZ_FMAF01000006.1"/>
</dbReference>
<evidence type="ECO:0000313" key="2">
    <source>
        <dbReference type="Proteomes" id="UP000199205"/>
    </source>
</evidence>
<protein>
    <submittedName>
        <fullName evidence="1">Uncharacterized protein</fullName>
    </submittedName>
</protein>
<dbReference type="EMBL" id="FMAF01000006">
    <property type="protein sequence ID" value="SCB30652.1"/>
    <property type="molecule type" value="Genomic_DNA"/>
</dbReference>
<dbReference type="Proteomes" id="UP000199205">
    <property type="component" value="Unassembled WGS sequence"/>
</dbReference>
<evidence type="ECO:0000313" key="1">
    <source>
        <dbReference type="EMBL" id="SCB30652.1"/>
    </source>
</evidence>